<reference evidence="1 2" key="1">
    <citation type="submission" date="2024-09" db="EMBL/GenBank/DDBJ databases">
        <authorList>
            <person name="Sun Q."/>
            <person name="Mori K."/>
        </authorList>
    </citation>
    <scope>NUCLEOTIDE SEQUENCE [LARGE SCALE GENOMIC DNA]</scope>
    <source>
        <strain evidence="1 2">CGMCC 1.12926</strain>
    </source>
</reference>
<dbReference type="EMBL" id="JBHLYW010000008">
    <property type="protein sequence ID" value="MFC0077461.1"/>
    <property type="molecule type" value="Genomic_DNA"/>
</dbReference>
<accession>A0ABV6BPW8</accession>
<keyword evidence="2" id="KW-1185">Reference proteome</keyword>
<sequence length="172" mass="19136">MGKTTTKQDFTVREEKIITKIIEILATEKYFDPESKLYTINEKTLKEFFPKTASLKTIADVTSKSPLFNYEAGNIAWNSIVTATVEYTIEGASKIKIDGMEGDINGGTMRNVYLEVPGYSFVIDVETSNPHTRWVFKATKIQISPTKTRKMSPSSVSGQGGRPNVIINTVEA</sequence>
<name>A0ABV6BPW8_9FLAO</name>
<dbReference type="RefSeq" id="WP_379684999.1">
    <property type="nucleotide sequence ID" value="NZ_JBHLYW010000008.1"/>
</dbReference>
<evidence type="ECO:0000313" key="2">
    <source>
        <dbReference type="Proteomes" id="UP001589734"/>
    </source>
</evidence>
<protein>
    <submittedName>
        <fullName evidence="1">Uncharacterized protein</fullName>
    </submittedName>
</protein>
<comment type="caution">
    <text evidence="1">The sequence shown here is derived from an EMBL/GenBank/DDBJ whole genome shotgun (WGS) entry which is preliminary data.</text>
</comment>
<gene>
    <name evidence="1" type="ORF">ACFFLS_10445</name>
</gene>
<dbReference type="Proteomes" id="UP001589734">
    <property type="component" value="Unassembled WGS sequence"/>
</dbReference>
<proteinExistence type="predicted"/>
<evidence type="ECO:0000313" key="1">
    <source>
        <dbReference type="EMBL" id="MFC0077461.1"/>
    </source>
</evidence>
<organism evidence="1 2">
    <name type="scientific">Flavobacterium procerum</name>
    <dbReference type="NCBI Taxonomy" id="1455569"/>
    <lineage>
        <taxon>Bacteria</taxon>
        <taxon>Pseudomonadati</taxon>
        <taxon>Bacteroidota</taxon>
        <taxon>Flavobacteriia</taxon>
        <taxon>Flavobacteriales</taxon>
        <taxon>Flavobacteriaceae</taxon>
        <taxon>Flavobacterium</taxon>
    </lineage>
</organism>